<proteinExistence type="predicted"/>
<reference evidence="1" key="2">
    <citation type="journal article" date="2015" name="Data Brief">
        <title>Shoot transcriptome of the giant reed, Arundo donax.</title>
        <authorList>
            <person name="Barrero R.A."/>
            <person name="Guerrero F.D."/>
            <person name="Moolhuijzen P."/>
            <person name="Goolsby J.A."/>
            <person name="Tidwell J."/>
            <person name="Bellgard S.E."/>
            <person name="Bellgard M.I."/>
        </authorList>
    </citation>
    <scope>NUCLEOTIDE SEQUENCE</scope>
    <source>
        <tissue evidence="1">Shoot tissue taken approximately 20 cm above the soil surface</tissue>
    </source>
</reference>
<reference evidence="1" key="1">
    <citation type="submission" date="2014-09" db="EMBL/GenBank/DDBJ databases">
        <authorList>
            <person name="Magalhaes I.L.F."/>
            <person name="Oliveira U."/>
            <person name="Santos F.R."/>
            <person name="Vidigal T.H.D.A."/>
            <person name="Brescovit A.D."/>
            <person name="Santos A.J."/>
        </authorList>
    </citation>
    <scope>NUCLEOTIDE SEQUENCE</scope>
    <source>
        <tissue evidence="1">Shoot tissue taken approximately 20 cm above the soil surface</tissue>
    </source>
</reference>
<dbReference type="EMBL" id="GBRH01251137">
    <property type="protein sequence ID" value="JAD46758.1"/>
    <property type="molecule type" value="Transcribed_RNA"/>
</dbReference>
<accession>A0A0A9AA06</accession>
<name>A0A0A9AA06_ARUDO</name>
<organism evidence="1">
    <name type="scientific">Arundo donax</name>
    <name type="common">Giant reed</name>
    <name type="synonym">Donax arundinaceus</name>
    <dbReference type="NCBI Taxonomy" id="35708"/>
    <lineage>
        <taxon>Eukaryota</taxon>
        <taxon>Viridiplantae</taxon>
        <taxon>Streptophyta</taxon>
        <taxon>Embryophyta</taxon>
        <taxon>Tracheophyta</taxon>
        <taxon>Spermatophyta</taxon>
        <taxon>Magnoliopsida</taxon>
        <taxon>Liliopsida</taxon>
        <taxon>Poales</taxon>
        <taxon>Poaceae</taxon>
        <taxon>PACMAD clade</taxon>
        <taxon>Arundinoideae</taxon>
        <taxon>Arundineae</taxon>
        <taxon>Arundo</taxon>
    </lineage>
</organism>
<evidence type="ECO:0000313" key="1">
    <source>
        <dbReference type="EMBL" id="JAD46758.1"/>
    </source>
</evidence>
<protein>
    <submittedName>
        <fullName evidence="1">Uncharacterized protein</fullName>
    </submittedName>
</protein>
<dbReference type="AlphaFoldDB" id="A0A0A9AA06"/>
<sequence>MRGCRLSPRALLPSDK</sequence>